<name>A0A381U201_9ZZZZ</name>
<proteinExistence type="predicted"/>
<dbReference type="InterPro" id="IPR024079">
    <property type="entry name" value="MetalloPept_cat_dom_sf"/>
</dbReference>
<keyword evidence="1" id="KW-1133">Transmembrane helix</keyword>
<sequence>MFLNILTLFCLCKSIVLCHEQDYDKETNLTKITYRFPVNKKNKNSRQLLNHFWKNFKWRKTTENLVVSVGDCHTTSNIDWSNMLADVVYHWNHIPEKQDGTGKIYIPTNLTFVKTACEGAMIKSFNDDYGDNDWYGLNEIVITNDDYIIRSISKVNLHYSLNTRQWQQVLCHEIGHGVGIGHQSEDGSDLDTCMDYDIYNSNRYPNKHDVDILDVLYGNGTDADGPHVDPNEQNSYIFIVLGFLFVIICILITLTIYMSYKN</sequence>
<evidence type="ECO:0008006" key="3">
    <source>
        <dbReference type="Google" id="ProtNLM"/>
    </source>
</evidence>
<protein>
    <recommendedName>
        <fullName evidence="3">Peptidase M10 metallopeptidase domain-containing protein</fullName>
    </recommendedName>
</protein>
<dbReference type="Gene3D" id="3.40.390.10">
    <property type="entry name" value="Collagenase (Catalytic Domain)"/>
    <property type="match status" value="1"/>
</dbReference>
<dbReference type="GO" id="GO:0008237">
    <property type="term" value="F:metallopeptidase activity"/>
    <property type="evidence" value="ECO:0007669"/>
    <property type="project" value="InterPro"/>
</dbReference>
<dbReference type="AlphaFoldDB" id="A0A381U201"/>
<feature type="transmembrane region" description="Helical" evidence="1">
    <location>
        <begin position="236"/>
        <end position="260"/>
    </location>
</feature>
<gene>
    <name evidence="2" type="ORF">METZ01_LOCUS75116</name>
</gene>
<reference evidence="2" key="1">
    <citation type="submission" date="2018-05" db="EMBL/GenBank/DDBJ databases">
        <authorList>
            <person name="Lanie J.A."/>
            <person name="Ng W.-L."/>
            <person name="Kazmierczak K.M."/>
            <person name="Andrzejewski T.M."/>
            <person name="Davidsen T.M."/>
            <person name="Wayne K.J."/>
            <person name="Tettelin H."/>
            <person name="Glass J.I."/>
            <person name="Rusch D."/>
            <person name="Podicherti R."/>
            <person name="Tsui H.-C.T."/>
            <person name="Winkler M.E."/>
        </authorList>
    </citation>
    <scope>NUCLEOTIDE SEQUENCE</scope>
</reference>
<evidence type="ECO:0000313" key="2">
    <source>
        <dbReference type="EMBL" id="SVA22262.1"/>
    </source>
</evidence>
<keyword evidence="1" id="KW-0812">Transmembrane</keyword>
<organism evidence="2">
    <name type="scientific">marine metagenome</name>
    <dbReference type="NCBI Taxonomy" id="408172"/>
    <lineage>
        <taxon>unclassified sequences</taxon>
        <taxon>metagenomes</taxon>
        <taxon>ecological metagenomes</taxon>
    </lineage>
</organism>
<accession>A0A381U201</accession>
<dbReference type="EMBL" id="UINC01005587">
    <property type="protein sequence ID" value="SVA22262.1"/>
    <property type="molecule type" value="Genomic_DNA"/>
</dbReference>
<evidence type="ECO:0000256" key="1">
    <source>
        <dbReference type="SAM" id="Phobius"/>
    </source>
</evidence>
<keyword evidence="1" id="KW-0472">Membrane</keyword>
<dbReference type="SUPFAM" id="SSF55486">
    <property type="entry name" value="Metalloproteases ('zincins'), catalytic domain"/>
    <property type="match status" value="1"/>
</dbReference>